<dbReference type="AlphaFoldDB" id="M4V978"/>
<evidence type="ECO:0000313" key="4">
    <source>
        <dbReference type="Proteomes" id="UP000012040"/>
    </source>
</evidence>
<reference evidence="3 4" key="1">
    <citation type="journal article" date="2013" name="ISME J.">
        <title>By their genes ye shall know them: genomic signatures of predatory bacteria.</title>
        <authorList>
            <person name="Pasternak Z."/>
            <person name="Pietrokovski S."/>
            <person name="Rotem O."/>
            <person name="Gophna U."/>
            <person name="Lurie-Weinberger M.N."/>
            <person name="Jurkevitch E."/>
        </authorList>
    </citation>
    <scope>NUCLEOTIDE SEQUENCE [LARGE SCALE GENOMIC DNA]</scope>
    <source>
        <strain evidence="3 4">JSS</strain>
    </source>
</reference>
<feature type="signal peptide" evidence="2">
    <location>
        <begin position="1"/>
        <end position="20"/>
    </location>
</feature>
<organism evidence="3 4">
    <name type="scientific">Pseudobdellovibrio exovorus JSS</name>
    <dbReference type="NCBI Taxonomy" id="1184267"/>
    <lineage>
        <taxon>Bacteria</taxon>
        <taxon>Pseudomonadati</taxon>
        <taxon>Bdellovibrionota</taxon>
        <taxon>Bdellovibrionia</taxon>
        <taxon>Bdellovibrionales</taxon>
        <taxon>Pseudobdellovibrionaceae</taxon>
        <taxon>Pseudobdellovibrio</taxon>
    </lineage>
</organism>
<feature type="coiled-coil region" evidence="1">
    <location>
        <begin position="186"/>
        <end position="258"/>
    </location>
</feature>
<dbReference type="RefSeq" id="WP_015470447.1">
    <property type="nucleotide sequence ID" value="NC_020813.1"/>
</dbReference>
<dbReference type="PATRIC" id="fig|1184267.3.peg.1762"/>
<gene>
    <name evidence="3" type="ORF">A11Q_1741</name>
</gene>
<feature type="chain" id="PRO_5004060499" evidence="2">
    <location>
        <begin position="21"/>
        <end position="477"/>
    </location>
</feature>
<dbReference type="HOGENOM" id="CLU_571946_0_0_7"/>
<dbReference type="PANTHER" id="PTHR30203:SF30">
    <property type="entry name" value="OUTER MEMBRANE PROTEIN-RELATED"/>
    <property type="match status" value="1"/>
</dbReference>
<evidence type="ECO:0000256" key="1">
    <source>
        <dbReference type="SAM" id="Coils"/>
    </source>
</evidence>
<protein>
    <submittedName>
        <fullName evidence="3">Putative outer membrane protein</fullName>
    </submittedName>
</protein>
<evidence type="ECO:0000313" key="3">
    <source>
        <dbReference type="EMBL" id="AGH95957.1"/>
    </source>
</evidence>
<accession>M4V978</accession>
<dbReference type="GO" id="GO:0015562">
    <property type="term" value="F:efflux transmembrane transporter activity"/>
    <property type="evidence" value="ECO:0007669"/>
    <property type="project" value="InterPro"/>
</dbReference>
<evidence type="ECO:0000256" key="2">
    <source>
        <dbReference type="SAM" id="SignalP"/>
    </source>
</evidence>
<dbReference type="KEGG" id="bex:A11Q_1741"/>
<dbReference type="Gene3D" id="1.20.1600.10">
    <property type="entry name" value="Outer membrane efflux proteins (OEP)"/>
    <property type="match status" value="1"/>
</dbReference>
<dbReference type="EMBL" id="CP003537">
    <property type="protein sequence ID" value="AGH95957.1"/>
    <property type="molecule type" value="Genomic_DNA"/>
</dbReference>
<name>M4V978_9BACT</name>
<dbReference type="InterPro" id="IPR010131">
    <property type="entry name" value="MdtP/NodT-like"/>
</dbReference>
<keyword evidence="4" id="KW-1185">Reference proteome</keyword>
<proteinExistence type="predicted"/>
<dbReference type="eggNOG" id="COG1538">
    <property type="taxonomic scope" value="Bacteria"/>
</dbReference>
<sequence length="477" mass="53118">MMTKPLLVLALSFVSLNASALSLPEYLEQVKKHSLSYQSNVNSAEGAALQAREADLLFTPHFFAEGRSGHDAKLSSPPVMVYDDLKSQNYSVGVSQQFNFGLKASLSYQLNKTDFDGANFGPNVPTSYWDASPRLEWSLPLWQNGFGRADRANQQLIRSQAEAAKYGNLAKVDGSLIEAEIAYWRLSSAQESLKVQQQALKAAQNIYNYVNEKKRKNLGEAADVLQATALVEAYQLQLKQAEIEEQAAKRNFNLHLNQDFNTEVPVLSALDLQALENVEVTKVRPGDRADVKAAQAQTELARANSQVVLERNRPKVDLYGIYAMNGREAKATDAMTDVNRADRETAFIGVRLQVPLNFSATSDAREGARKSVLAAEQNEKYIKFTQDQHWADLVEKIEEAKATLKLTTAMEKAQKSKLDNERVRLRQGRTTTYQILLFEQDYSQAQASRIRAASQILALQSQLKLYQASNSDAADGI</sequence>
<dbReference type="STRING" id="1184267.A11Q_1741"/>
<dbReference type="SUPFAM" id="SSF56954">
    <property type="entry name" value="Outer membrane efflux proteins (OEP)"/>
    <property type="match status" value="1"/>
</dbReference>
<dbReference type="Proteomes" id="UP000012040">
    <property type="component" value="Chromosome"/>
</dbReference>
<dbReference type="PANTHER" id="PTHR30203">
    <property type="entry name" value="OUTER MEMBRANE CATION EFFLUX PROTEIN"/>
    <property type="match status" value="1"/>
</dbReference>
<keyword evidence="1" id="KW-0175">Coiled coil</keyword>
<keyword evidence="2" id="KW-0732">Signal</keyword>